<dbReference type="PROSITE" id="PS00675">
    <property type="entry name" value="SIGMA54_INTERACT_1"/>
    <property type="match status" value="1"/>
</dbReference>
<reference evidence="11" key="1">
    <citation type="submission" date="2022-10" db="EMBL/GenBank/DDBJ databases">
        <authorList>
            <person name="Chen Y."/>
            <person name="Dougan E. K."/>
            <person name="Chan C."/>
            <person name="Rhodes N."/>
            <person name="Thang M."/>
        </authorList>
    </citation>
    <scope>NUCLEOTIDE SEQUENCE</scope>
</reference>
<comment type="caution">
    <text evidence="11">The sequence shown here is derived from an EMBL/GenBank/DDBJ whole genome shotgun (WGS) entry which is preliminary data.</text>
</comment>
<evidence type="ECO:0000313" key="11">
    <source>
        <dbReference type="EMBL" id="CAI3998883.1"/>
    </source>
</evidence>
<accession>A0A9P1G3N9</accession>
<comment type="similarity">
    <text evidence="1">Belongs to the ABC transporter superfamily. ABCD family. Peroxisomal fatty acyl CoA transporter (TC 3.A.1.203) subfamily.</text>
</comment>
<keyword evidence="7 8" id="KW-0472">Membrane</keyword>
<dbReference type="GO" id="GO:0005524">
    <property type="term" value="F:ATP binding"/>
    <property type="evidence" value="ECO:0007669"/>
    <property type="project" value="UniProtKB-KW"/>
</dbReference>
<evidence type="ECO:0000256" key="5">
    <source>
        <dbReference type="ARBA" id="ARBA00022840"/>
    </source>
</evidence>
<keyword evidence="5 13" id="KW-0067">ATP-binding</keyword>
<dbReference type="SUPFAM" id="SSF90123">
    <property type="entry name" value="ABC transporter transmembrane region"/>
    <property type="match status" value="1"/>
</dbReference>
<dbReference type="PANTHER" id="PTHR11384">
    <property type="entry name" value="ATP-BINDING CASSETTE, SUB-FAMILY D MEMBER"/>
    <property type="match status" value="1"/>
</dbReference>
<feature type="transmembrane region" description="Helical" evidence="8">
    <location>
        <begin position="100"/>
        <end position="120"/>
    </location>
</feature>
<dbReference type="EMBL" id="CAMXCT010002557">
    <property type="protein sequence ID" value="CAI3998883.1"/>
    <property type="molecule type" value="Genomic_DNA"/>
</dbReference>
<dbReference type="Pfam" id="PF00005">
    <property type="entry name" value="ABC_tran"/>
    <property type="match status" value="1"/>
</dbReference>
<keyword evidence="3 8" id="KW-0812">Transmembrane</keyword>
<evidence type="ECO:0000259" key="10">
    <source>
        <dbReference type="PROSITE" id="PS50893"/>
    </source>
</evidence>
<dbReference type="GO" id="GO:0016887">
    <property type="term" value="F:ATP hydrolysis activity"/>
    <property type="evidence" value="ECO:0007669"/>
    <property type="project" value="InterPro"/>
</dbReference>
<dbReference type="Proteomes" id="UP001152797">
    <property type="component" value="Unassembled WGS sequence"/>
</dbReference>
<evidence type="ECO:0000256" key="3">
    <source>
        <dbReference type="ARBA" id="ARBA00022692"/>
    </source>
</evidence>
<dbReference type="InterPro" id="IPR011527">
    <property type="entry name" value="ABC1_TM_dom"/>
</dbReference>
<dbReference type="EMBL" id="CAMXCT020002557">
    <property type="protein sequence ID" value="CAL1152258.1"/>
    <property type="molecule type" value="Genomic_DNA"/>
</dbReference>
<keyword evidence="2" id="KW-0813">Transport</keyword>
<evidence type="ECO:0000256" key="9">
    <source>
        <dbReference type="SAM" id="SignalP"/>
    </source>
</evidence>
<dbReference type="PROSITE" id="PS50893">
    <property type="entry name" value="ABC_TRANSPORTER_2"/>
    <property type="match status" value="1"/>
</dbReference>
<evidence type="ECO:0000256" key="2">
    <source>
        <dbReference type="ARBA" id="ARBA00022448"/>
    </source>
</evidence>
<dbReference type="Gene3D" id="3.40.50.300">
    <property type="entry name" value="P-loop containing nucleotide triphosphate hydrolases"/>
    <property type="match status" value="1"/>
</dbReference>
<evidence type="ECO:0000256" key="4">
    <source>
        <dbReference type="ARBA" id="ARBA00022741"/>
    </source>
</evidence>
<dbReference type="GO" id="GO:0005886">
    <property type="term" value="C:plasma membrane"/>
    <property type="evidence" value="ECO:0007669"/>
    <property type="project" value="TreeGrafter"/>
</dbReference>
<evidence type="ECO:0000313" key="14">
    <source>
        <dbReference type="Proteomes" id="UP001152797"/>
    </source>
</evidence>
<keyword evidence="9" id="KW-0732">Signal</keyword>
<feature type="chain" id="PRO_5043272501" evidence="9">
    <location>
        <begin position="28"/>
        <end position="798"/>
    </location>
</feature>
<dbReference type="Gene3D" id="1.20.1560.10">
    <property type="entry name" value="ABC transporter type 1, transmembrane domain"/>
    <property type="match status" value="1"/>
</dbReference>
<dbReference type="PANTHER" id="PTHR11384:SF59">
    <property type="entry name" value="LYSOSOMAL COBALAMIN TRANSPORTER ABCD4"/>
    <property type="match status" value="1"/>
</dbReference>
<dbReference type="EMBL" id="CAMXCT030002557">
    <property type="protein sequence ID" value="CAL4786195.1"/>
    <property type="molecule type" value="Genomic_DNA"/>
</dbReference>
<dbReference type="SMART" id="SM00382">
    <property type="entry name" value="AAA"/>
    <property type="match status" value="1"/>
</dbReference>
<name>A0A9P1G3N9_9DINO</name>
<dbReference type="InterPro" id="IPR027417">
    <property type="entry name" value="P-loop_NTPase"/>
</dbReference>
<evidence type="ECO:0000256" key="7">
    <source>
        <dbReference type="ARBA" id="ARBA00023136"/>
    </source>
</evidence>
<dbReference type="InterPro" id="IPR003439">
    <property type="entry name" value="ABC_transporter-like_ATP-bd"/>
</dbReference>
<evidence type="ECO:0000256" key="1">
    <source>
        <dbReference type="ARBA" id="ARBA00008575"/>
    </source>
</evidence>
<dbReference type="InterPro" id="IPR003593">
    <property type="entry name" value="AAA+_ATPase"/>
</dbReference>
<dbReference type="InterPro" id="IPR050835">
    <property type="entry name" value="ABC_transporter_sub-D"/>
</dbReference>
<feature type="transmembrane region" description="Helical" evidence="8">
    <location>
        <begin position="290"/>
        <end position="311"/>
    </location>
</feature>
<gene>
    <name evidence="11" type="ORF">C1SCF055_LOCUS25146</name>
</gene>
<keyword evidence="14" id="KW-1185">Reference proteome</keyword>
<feature type="transmembrane region" description="Helical" evidence="8">
    <location>
        <begin position="175"/>
        <end position="194"/>
    </location>
</feature>
<feature type="domain" description="ABC transporter" evidence="10">
    <location>
        <begin position="543"/>
        <end position="770"/>
    </location>
</feature>
<proteinExistence type="inferred from homology"/>
<dbReference type="GO" id="GO:0140359">
    <property type="term" value="F:ABC-type transporter activity"/>
    <property type="evidence" value="ECO:0007669"/>
    <property type="project" value="InterPro"/>
</dbReference>
<keyword evidence="4" id="KW-0547">Nucleotide-binding</keyword>
<dbReference type="OrthoDB" id="435783at2759"/>
<dbReference type="SUPFAM" id="SSF52540">
    <property type="entry name" value="P-loop containing nucleoside triphosphate hydrolases"/>
    <property type="match status" value="1"/>
</dbReference>
<evidence type="ECO:0000256" key="6">
    <source>
        <dbReference type="ARBA" id="ARBA00022989"/>
    </source>
</evidence>
<dbReference type="Pfam" id="PF06472">
    <property type="entry name" value="ABC_membrane_2"/>
    <property type="match status" value="1"/>
</dbReference>
<feature type="signal peptide" evidence="9">
    <location>
        <begin position="1"/>
        <end position="27"/>
    </location>
</feature>
<evidence type="ECO:0000313" key="12">
    <source>
        <dbReference type="EMBL" id="CAL1152258.1"/>
    </source>
</evidence>
<keyword evidence="6 8" id="KW-1133">Transmembrane helix</keyword>
<feature type="transmembrane region" description="Helical" evidence="8">
    <location>
        <begin position="420"/>
        <end position="440"/>
    </location>
</feature>
<sequence length="798" mass="91951">MECWKLQQKRIFYFVNAVLLWSAESYSVSVDARGELRQSEGLLRRDSQFTNRTGNGGTPLKPKALLEVWTLGGALNHSHETPESLRTAEKERHAMSTLTYVWFPMAAVMAILFEAFHLRWAEVDWSLPLDRSDGREGSEKVDSSFRGLTLRLAQRGCHLAWIYFAGAGRVKGRCYLILLVWIHLVGMYLELLTFDFQKRYWNLYQQPSLPLFFELIRNWFILHITRMITYVYEFYVEDIFLLHWRDHLTRYFEAIWVPNTYVFKMKEGGKLDNPDQRIHVDTANFVTQTYSLTFGVMKMLLNLLMYSYMLMSITPTQMHPGSLVAIAFLYSALGSMTIHLMGSKLAHFSWLGERCGGDFRSELRRVYDQCESVASFRSDEAELCRLQHRFERIKLNTWQTMLLEKRLAIVQKWYSPLREILFMCILAPFFITGVVSLGRLKQCEMALDRISDSFSFLVENYSNLSTYRAVVDRLYNFRSSCLAYLKSRKDERDGEDGSESNRKTELAIIERLAPLGIPPKWPPFWGGSSLEVLQIPPSPETDLSLDASIYLPSGDLLMEDVHIQVPRGSGVMICGEEGAGKSTILRAVAGMWPFVKRTDGRNDTQCTGGMADIFFIPQKPGLPSPMSLREAVSFPHSADHFRDEDIRDVLQRVGLEFAPGLDSKIDVNTTLSGGEFQRLMVAHCILAKPSFIFLDESMAHMSRANRLQMYKLLAELVQNGTGLLSTSHCWQELIQFHSEFYVIEVKKLEDGSFKRSLVPFRPSERAEGDLCMQVNEKDKEIERLREEIIRFRKRSKQA</sequence>
<reference evidence="12" key="2">
    <citation type="submission" date="2024-04" db="EMBL/GenBank/DDBJ databases">
        <authorList>
            <person name="Chen Y."/>
            <person name="Shah S."/>
            <person name="Dougan E. K."/>
            <person name="Thang M."/>
            <person name="Chan C."/>
        </authorList>
    </citation>
    <scope>NUCLEOTIDE SEQUENCE [LARGE SCALE GENOMIC DNA]</scope>
</reference>
<organism evidence="11">
    <name type="scientific">Cladocopium goreaui</name>
    <dbReference type="NCBI Taxonomy" id="2562237"/>
    <lineage>
        <taxon>Eukaryota</taxon>
        <taxon>Sar</taxon>
        <taxon>Alveolata</taxon>
        <taxon>Dinophyceae</taxon>
        <taxon>Suessiales</taxon>
        <taxon>Symbiodiniaceae</taxon>
        <taxon>Cladocopium</taxon>
    </lineage>
</organism>
<dbReference type="InterPro" id="IPR025662">
    <property type="entry name" value="Sigma_54_int_dom_ATP-bd_1"/>
</dbReference>
<protein>
    <submittedName>
        <fullName evidence="13">Uncharacterized ABC transporter ATP-binding protein HI_0036</fullName>
    </submittedName>
</protein>
<evidence type="ECO:0000256" key="8">
    <source>
        <dbReference type="SAM" id="Phobius"/>
    </source>
</evidence>
<evidence type="ECO:0000313" key="13">
    <source>
        <dbReference type="EMBL" id="CAL4786195.1"/>
    </source>
</evidence>
<dbReference type="AlphaFoldDB" id="A0A9P1G3N9"/>
<feature type="transmembrane region" description="Helical" evidence="8">
    <location>
        <begin position="323"/>
        <end position="342"/>
    </location>
</feature>
<dbReference type="InterPro" id="IPR036640">
    <property type="entry name" value="ABC1_TM_sf"/>
</dbReference>